<dbReference type="PANTHER" id="PTHR11552">
    <property type="entry name" value="GLUCOSE-METHANOL-CHOLINE GMC OXIDOREDUCTASE"/>
    <property type="match status" value="1"/>
</dbReference>
<evidence type="ECO:0000313" key="6">
    <source>
        <dbReference type="EMBL" id="KAG5997326.1"/>
    </source>
</evidence>
<feature type="binding site" evidence="3">
    <location>
        <position position="159"/>
    </location>
    <ligand>
        <name>FAD</name>
        <dbReference type="ChEBI" id="CHEBI:57692"/>
    </ligand>
</feature>
<proteinExistence type="inferred from homology"/>
<dbReference type="SUPFAM" id="SSF54373">
    <property type="entry name" value="FAD-linked reductases, C-terminal domain"/>
    <property type="match status" value="1"/>
</dbReference>
<dbReference type="PIRSF" id="PIRSF000137">
    <property type="entry name" value="Alcohol_oxidase"/>
    <property type="match status" value="1"/>
</dbReference>
<dbReference type="PANTHER" id="PTHR11552:SF138">
    <property type="entry name" value="DEHYDROGENASE PKFF-RELATED"/>
    <property type="match status" value="1"/>
</dbReference>
<evidence type="ECO:0000256" key="2">
    <source>
        <dbReference type="ARBA" id="ARBA00023180"/>
    </source>
</evidence>
<protein>
    <recommendedName>
        <fullName evidence="5">Glucose-methanol-choline oxidoreductase N-terminal domain-containing protein</fullName>
    </recommendedName>
</protein>
<dbReference type="OrthoDB" id="269227at2759"/>
<dbReference type="GO" id="GO:0050660">
    <property type="term" value="F:flavin adenine dinucleotide binding"/>
    <property type="evidence" value="ECO:0007669"/>
    <property type="project" value="InterPro"/>
</dbReference>
<dbReference type="PROSITE" id="PS00624">
    <property type="entry name" value="GMC_OXRED_2"/>
    <property type="match status" value="1"/>
</dbReference>
<organism evidence="6 7">
    <name type="scientific">Claviceps pusilla</name>
    <dbReference type="NCBI Taxonomy" id="123648"/>
    <lineage>
        <taxon>Eukaryota</taxon>
        <taxon>Fungi</taxon>
        <taxon>Dikarya</taxon>
        <taxon>Ascomycota</taxon>
        <taxon>Pezizomycotina</taxon>
        <taxon>Sordariomycetes</taxon>
        <taxon>Hypocreomycetidae</taxon>
        <taxon>Hypocreales</taxon>
        <taxon>Clavicipitaceae</taxon>
        <taxon>Claviceps</taxon>
    </lineage>
</organism>
<dbReference type="EMBL" id="SRPW01001961">
    <property type="protein sequence ID" value="KAG5997326.1"/>
    <property type="molecule type" value="Genomic_DNA"/>
</dbReference>
<keyword evidence="4" id="KW-0732">Signal</keyword>
<evidence type="ECO:0000259" key="5">
    <source>
        <dbReference type="PROSITE" id="PS00624"/>
    </source>
</evidence>
<evidence type="ECO:0000313" key="7">
    <source>
        <dbReference type="Proteomes" id="UP000748025"/>
    </source>
</evidence>
<dbReference type="InterPro" id="IPR000172">
    <property type="entry name" value="GMC_OxRdtase_N"/>
</dbReference>
<name>A0A9P7N6S1_9HYPO</name>
<comment type="caution">
    <text evidence="6">The sequence shown here is derived from an EMBL/GenBank/DDBJ whole genome shotgun (WGS) entry which is preliminary data.</text>
</comment>
<keyword evidence="3" id="KW-0285">Flavoprotein</keyword>
<gene>
    <name evidence="6" type="ORF">E4U43_002665</name>
</gene>
<feature type="signal peptide" evidence="4">
    <location>
        <begin position="1"/>
        <end position="19"/>
    </location>
</feature>
<feature type="domain" description="Glucose-methanol-choline oxidoreductase N-terminal" evidence="5">
    <location>
        <begin position="348"/>
        <end position="362"/>
    </location>
</feature>
<evidence type="ECO:0000256" key="4">
    <source>
        <dbReference type="SAM" id="SignalP"/>
    </source>
</evidence>
<dbReference type="GO" id="GO:0016614">
    <property type="term" value="F:oxidoreductase activity, acting on CH-OH group of donors"/>
    <property type="evidence" value="ECO:0007669"/>
    <property type="project" value="InterPro"/>
</dbReference>
<dbReference type="Pfam" id="PF00732">
    <property type="entry name" value="GMC_oxred_N"/>
    <property type="match status" value="1"/>
</dbReference>
<comment type="similarity">
    <text evidence="1">Belongs to the GMC oxidoreductase family.</text>
</comment>
<reference evidence="6" key="1">
    <citation type="journal article" date="2020" name="bioRxiv">
        <title>Whole genome comparisons of ergot fungi reveals the divergence and evolution of species within the genus Claviceps are the result of varying mechanisms driving genome evolution and host range expansion.</title>
        <authorList>
            <person name="Wyka S.A."/>
            <person name="Mondo S.J."/>
            <person name="Liu M."/>
            <person name="Dettman J."/>
            <person name="Nalam V."/>
            <person name="Broders K.D."/>
        </authorList>
    </citation>
    <scope>NUCLEOTIDE SEQUENCE</scope>
    <source>
        <strain evidence="6">CCC 602</strain>
    </source>
</reference>
<keyword evidence="7" id="KW-1185">Reference proteome</keyword>
<dbReference type="Proteomes" id="UP000748025">
    <property type="component" value="Unassembled WGS sequence"/>
</dbReference>
<dbReference type="AlphaFoldDB" id="A0A9P7N6S1"/>
<dbReference type="SUPFAM" id="SSF51905">
    <property type="entry name" value="FAD/NAD(P)-binding domain"/>
    <property type="match status" value="1"/>
</dbReference>
<dbReference type="InterPro" id="IPR036188">
    <property type="entry name" value="FAD/NAD-bd_sf"/>
</dbReference>
<evidence type="ECO:0000256" key="1">
    <source>
        <dbReference type="ARBA" id="ARBA00010790"/>
    </source>
</evidence>
<sequence length="652" mass="71047">MKMLPSISIVLLFTGYSSAVTETATYMGDSTSSRPLEEALDGIAAIVKDSSNISSPLGYLQGKPTVIQEFDYVVVGAGTAGTAMGYRLSEAGYRVALIEAGEYREYSGPSFGTIPALAGLFASSPKQYNVTDWAFFTEPQAELNYRRLHFPQGKGVGGTSNLGYMLYNRPPASFHDQWAELVDDDSYKLANFQQFYKKAATFNPPTNDSPQFKHASTISDLEDFEPDFQGGPIQVSYPNFVSRWAIWVEKALRSVGVNATQGFNRGDVLGYHYAQMTIQPGNAARSSSAEYITTAKKKNLALLKVFPKTEARRLFFEKNRATGVRVTAGDTKERYLIKASREVIVSAGAIKSPQLLMVSGIGPAHVLQQNNIFSISALGGVGQNLQDHISFGLSYEVKLKTGDASIFNYTELGEALHVLRSSSRGVLSSNGLELLSFEKLPFEYRKSLSAAETNALPLRLAQDSPEAVLVSADGYIGDYQTDLFKQFKHKNHATILGTLLASSSQGNITIQAADMVNTPVISPNWLTAPSDKQLAIAMFKRIRALFQSAALRPVRLREAWPGESVHTDEQVLDALRQSMFTAGHAASTCKMGRQQDDTAVVDHKARVRGVQGLRVVDASSLPLLPPGYPGATVVAFAEKIAADMIREEQGLE</sequence>
<dbReference type="InterPro" id="IPR007867">
    <property type="entry name" value="GMC_OxRtase_C"/>
</dbReference>
<dbReference type="InterPro" id="IPR012132">
    <property type="entry name" value="GMC_OxRdtase"/>
</dbReference>
<dbReference type="GO" id="GO:0044550">
    <property type="term" value="P:secondary metabolite biosynthetic process"/>
    <property type="evidence" value="ECO:0007669"/>
    <property type="project" value="TreeGrafter"/>
</dbReference>
<accession>A0A9P7N6S1</accession>
<comment type="cofactor">
    <cofactor evidence="3">
        <name>FAD</name>
        <dbReference type="ChEBI" id="CHEBI:57692"/>
    </cofactor>
</comment>
<feature type="chain" id="PRO_5040131299" description="Glucose-methanol-choline oxidoreductase N-terminal domain-containing protein" evidence="4">
    <location>
        <begin position="20"/>
        <end position="652"/>
    </location>
</feature>
<dbReference type="Pfam" id="PF05199">
    <property type="entry name" value="GMC_oxred_C"/>
    <property type="match status" value="1"/>
</dbReference>
<dbReference type="Gene3D" id="3.30.560.10">
    <property type="entry name" value="Glucose Oxidase, domain 3"/>
    <property type="match status" value="1"/>
</dbReference>
<keyword evidence="3" id="KW-0274">FAD</keyword>
<evidence type="ECO:0000256" key="3">
    <source>
        <dbReference type="PIRSR" id="PIRSR000137-2"/>
    </source>
</evidence>
<keyword evidence="2" id="KW-0325">Glycoprotein</keyword>
<dbReference type="Gene3D" id="3.50.50.60">
    <property type="entry name" value="FAD/NAD(P)-binding domain"/>
    <property type="match status" value="1"/>
</dbReference>